<dbReference type="NCBIfam" id="TIGR02198">
    <property type="entry name" value="rfaE_dom_I"/>
    <property type="match status" value="1"/>
</dbReference>
<feature type="domain" description="Carbohydrate kinase PfkB" evidence="4">
    <location>
        <begin position="71"/>
        <end position="359"/>
    </location>
</feature>
<dbReference type="PANTHER" id="PTHR46969">
    <property type="entry name" value="BIFUNCTIONAL PROTEIN HLDE"/>
    <property type="match status" value="1"/>
</dbReference>
<dbReference type="Pfam" id="PF00294">
    <property type="entry name" value="PfkB"/>
    <property type="match status" value="1"/>
</dbReference>
<reference evidence="5 6" key="1">
    <citation type="journal article" date="2019" name="Environ. Microbiol.">
        <title>Species interactions and distinct microbial communities in high Arctic permafrost affected cryosols are associated with the CH4 and CO2 gas fluxes.</title>
        <authorList>
            <person name="Altshuler I."/>
            <person name="Hamel J."/>
            <person name="Turney S."/>
            <person name="Magnuson E."/>
            <person name="Levesque R."/>
            <person name="Greer C."/>
            <person name="Whyte L.G."/>
        </authorList>
    </citation>
    <scope>NUCLEOTIDE SEQUENCE [LARGE SCALE GENOMIC DNA]</scope>
    <source>
        <strain evidence="5 6">E6.1</strain>
    </source>
</reference>
<dbReference type="EMBL" id="RCZC01000005">
    <property type="protein sequence ID" value="TPG51768.1"/>
    <property type="molecule type" value="Genomic_DNA"/>
</dbReference>
<dbReference type="GO" id="GO:0005829">
    <property type="term" value="C:cytosol"/>
    <property type="evidence" value="ECO:0007669"/>
    <property type="project" value="TreeGrafter"/>
</dbReference>
<dbReference type="InterPro" id="IPR029056">
    <property type="entry name" value="Ribokinase-like"/>
</dbReference>
<evidence type="ECO:0000313" key="6">
    <source>
        <dbReference type="Proteomes" id="UP000319931"/>
    </source>
</evidence>
<dbReference type="InterPro" id="IPR002173">
    <property type="entry name" value="Carboh/pur_kinase_PfkB_CS"/>
</dbReference>
<evidence type="ECO:0000256" key="1">
    <source>
        <dbReference type="ARBA" id="ARBA00022679"/>
    </source>
</evidence>
<dbReference type="Proteomes" id="UP000319931">
    <property type="component" value="Unassembled WGS sequence"/>
</dbReference>
<gene>
    <name evidence="5" type="primary">rfaE1</name>
    <name evidence="5" type="ORF">EAH76_16485</name>
</gene>
<dbReference type="PANTHER" id="PTHR46969:SF1">
    <property type="entry name" value="BIFUNCTIONAL PROTEIN HLDE"/>
    <property type="match status" value="1"/>
</dbReference>
<evidence type="ECO:0000256" key="2">
    <source>
        <dbReference type="ARBA" id="ARBA00022777"/>
    </source>
</evidence>
<dbReference type="AlphaFoldDB" id="A0A502FQE7"/>
<dbReference type="FunFam" id="3.40.1190.20:FF:000002">
    <property type="entry name" value="Bifunctional protein HldE"/>
    <property type="match status" value="1"/>
</dbReference>
<feature type="compositionally biased region" description="Basic and acidic residues" evidence="3">
    <location>
        <begin position="27"/>
        <end position="41"/>
    </location>
</feature>
<keyword evidence="1" id="KW-0808">Transferase</keyword>
<dbReference type="OrthoDB" id="9802794at2"/>
<dbReference type="CDD" id="cd01172">
    <property type="entry name" value="RfaE_like"/>
    <property type="match status" value="1"/>
</dbReference>
<proteinExistence type="predicted"/>
<keyword evidence="6" id="KW-1185">Reference proteome</keyword>
<dbReference type="GO" id="GO:0016773">
    <property type="term" value="F:phosphotransferase activity, alcohol group as acceptor"/>
    <property type="evidence" value="ECO:0007669"/>
    <property type="project" value="InterPro"/>
</dbReference>
<dbReference type="PROSITE" id="PS00583">
    <property type="entry name" value="PFKB_KINASES_1"/>
    <property type="match status" value="1"/>
</dbReference>
<dbReference type="PROSITE" id="PS00584">
    <property type="entry name" value="PFKB_KINASES_2"/>
    <property type="match status" value="1"/>
</dbReference>
<evidence type="ECO:0000256" key="3">
    <source>
        <dbReference type="SAM" id="MobiDB-lite"/>
    </source>
</evidence>
<dbReference type="Gene3D" id="3.40.1190.20">
    <property type="match status" value="1"/>
</dbReference>
<evidence type="ECO:0000313" key="5">
    <source>
        <dbReference type="EMBL" id="TPG51768.1"/>
    </source>
</evidence>
<dbReference type="InterPro" id="IPR011611">
    <property type="entry name" value="PfkB_dom"/>
</dbReference>
<protein>
    <submittedName>
        <fullName evidence="5">D-glycero-beta-D-manno-heptose-7-phosphate kinase</fullName>
    </submittedName>
</protein>
<dbReference type="SUPFAM" id="SSF53613">
    <property type="entry name" value="Ribokinase-like"/>
    <property type="match status" value="1"/>
</dbReference>
<feature type="compositionally biased region" description="Basic and acidic residues" evidence="3">
    <location>
        <begin position="1"/>
        <end position="17"/>
    </location>
</feature>
<feature type="region of interest" description="Disordered" evidence="3">
    <location>
        <begin position="1"/>
        <end position="43"/>
    </location>
</feature>
<organism evidence="5 6">
    <name type="scientific">Sphingomonas glacialis</name>
    <dbReference type="NCBI Taxonomy" id="658225"/>
    <lineage>
        <taxon>Bacteria</taxon>
        <taxon>Pseudomonadati</taxon>
        <taxon>Pseudomonadota</taxon>
        <taxon>Alphaproteobacteria</taxon>
        <taxon>Sphingomonadales</taxon>
        <taxon>Sphingomonadaceae</taxon>
        <taxon>Sphingomonas</taxon>
    </lineage>
</organism>
<dbReference type="GO" id="GO:0033785">
    <property type="term" value="F:heptose 7-phosphate kinase activity"/>
    <property type="evidence" value="ECO:0007669"/>
    <property type="project" value="TreeGrafter"/>
</dbReference>
<dbReference type="InterPro" id="IPR011913">
    <property type="entry name" value="RfaE_dom_I"/>
</dbReference>
<comment type="caution">
    <text evidence="5">The sequence shown here is derived from an EMBL/GenBank/DDBJ whole genome shotgun (WGS) entry which is preliminary data.</text>
</comment>
<sequence>MRERSRDRRDNLRDVGSGRRPAVAVERCGDGRPARRDRSDPGRASADLPCALLAPGHRISVTLRDAIRDLRIIVVGDVMLDEYWFGDVQRISPEAPVPIVRIARSEERPGGAANVARNIVALGASATLLSVVGADSAADRLRTVLTEAGIDHRLQTDPHIRTTVKLRVIGQQQQMLRIDFEDAPSREVLDQKRAEFEQSLDAADLVVFSDYRKGALEHVEELIRRVRARGKPVLVDPKGDEYGRYTGATVLTPNRAEFTAVAGSWNTQEEFESKAQALRRHLELDALLVTMSEQGMMLVREGSVLHRPAQAREVFDVSGAGDTVIAALAVMLAAGATWERTVDFANAAAGIVVSKLGTSVATFEEVASVFEDIEAWSVSA</sequence>
<name>A0A502FQE7_9SPHN</name>
<evidence type="ECO:0000259" key="4">
    <source>
        <dbReference type="Pfam" id="PF00294"/>
    </source>
</evidence>
<dbReference type="GO" id="GO:0033786">
    <property type="term" value="F:heptose-1-phosphate adenylyltransferase activity"/>
    <property type="evidence" value="ECO:0007669"/>
    <property type="project" value="TreeGrafter"/>
</dbReference>
<keyword evidence="2 5" id="KW-0418">Kinase</keyword>
<accession>A0A502FQE7</accession>